<dbReference type="GO" id="GO:0016020">
    <property type="term" value="C:membrane"/>
    <property type="evidence" value="ECO:0007669"/>
    <property type="project" value="UniProtKB-SubCell"/>
</dbReference>
<comment type="similarity">
    <text evidence="3 13">Belongs to the cytochrome P450 family.</text>
</comment>
<evidence type="ECO:0000256" key="5">
    <source>
        <dbReference type="ARBA" id="ARBA00022692"/>
    </source>
</evidence>
<evidence type="ECO:0000256" key="13">
    <source>
        <dbReference type="RuleBase" id="RU000461"/>
    </source>
</evidence>
<keyword evidence="8 13" id="KW-0560">Oxidoreductase</keyword>
<dbReference type="PANTHER" id="PTHR24305:SF230">
    <property type="entry name" value="P450, PUTATIVE (EUROFUNG)-RELATED"/>
    <property type="match status" value="1"/>
</dbReference>
<evidence type="ECO:0000313" key="15">
    <source>
        <dbReference type="EMBL" id="KAF2665384.1"/>
    </source>
</evidence>
<dbReference type="GO" id="GO:0009403">
    <property type="term" value="P:toxin biosynthetic process"/>
    <property type="evidence" value="ECO:0007669"/>
    <property type="project" value="UniProtKB-ARBA"/>
</dbReference>
<dbReference type="InterPro" id="IPR017972">
    <property type="entry name" value="Cyt_P450_CS"/>
</dbReference>
<dbReference type="CDD" id="cd11058">
    <property type="entry name" value="CYP60B-like"/>
    <property type="match status" value="1"/>
</dbReference>
<dbReference type="PRINTS" id="PR00385">
    <property type="entry name" value="P450"/>
</dbReference>
<dbReference type="PROSITE" id="PS00086">
    <property type="entry name" value="CYTOCHROME_P450"/>
    <property type="match status" value="1"/>
</dbReference>
<dbReference type="GO" id="GO:0020037">
    <property type="term" value="F:heme binding"/>
    <property type="evidence" value="ECO:0007669"/>
    <property type="project" value="InterPro"/>
</dbReference>
<keyword evidence="5 14" id="KW-0812">Transmembrane</keyword>
<dbReference type="InterPro" id="IPR002401">
    <property type="entry name" value="Cyt_P450_E_grp-I"/>
</dbReference>
<keyword evidence="9 12" id="KW-0408">Iron</keyword>
<evidence type="ECO:0000256" key="3">
    <source>
        <dbReference type="ARBA" id="ARBA00010617"/>
    </source>
</evidence>
<reference evidence="15" key="1">
    <citation type="journal article" date="2020" name="Stud. Mycol.">
        <title>101 Dothideomycetes genomes: a test case for predicting lifestyles and emergence of pathogens.</title>
        <authorList>
            <person name="Haridas S."/>
            <person name="Albert R."/>
            <person name="Binder M."/>
            <person name="Bloem J."/>
            <person name="Labutti K."/>
            <person name="Salamov A."/>
            <person name="Andreopoulos B."/>
            <person name="Baker S."/>
            <person name="Barry K."/>
            <person name="Bills G."/>
            <person name="Bluhm B."/>
            <person name="Cannon C."/>
            <person name="Castanera R."/>
            <person name="Culley D."/>
            <person name="Daum C."/>
            <person name="Ezra D."/>
            <person name="Gonzalez J."/>
            <person name="Henrissat B."/>
            <person name="Kuo A."/>
            <person name="Liang C."/>
            <person name="Lipzen A."/>
            <person name="Lutzoni F."/>
            <person name="Magnuson J."/>
            <person name="Mondo S."/>
            <person name="Nolan M."/>
            <person name="Ohm R."/>
            <person name="Pangilinan J."/>
            <person name="Park H.-J."/>
            <person name="Ramirez L."/>
            <person name="Alfaro M."/>
            <person name="Sun H."/>
            <person name="Tritt A."/>
            <person name="Yoshinaga Y."/>
            <person name="Zwiers L.-H."/>
            <person name="Turgeon B."/>
            <person name="Goodwin S."/>
            <person name="Spatafora J."/>
            <person name="Crous P."/>
            <person name="Grigoriev I."/>
        </authorList>
    </citation>
    <scope>NUCLEOTIDE SEQUENCE</scope>
    <source>
        <strain evidence="15">CBS 115976</strain>
    </source>
</reference>
<dbReference type="GO" id="GO:0005506">
    <property type="term" value="F:iron ion binding"/>
    <property type="evidence" value="ECO:0007669"/>
    <property type="project" value="InterPro"/>
</dbReference>
<sequence>MDIQAFLNATSHTLGVAIAFISASIVLYVVSISTYNLFFHPLRKFPGPKIWAVSRIPFAYGQMCGTDVYSILDLHKRYGPVVRVAPDALSYADEVVYRDALAHRHAGQAEFGKSGAFAVVPPNGIPSILLANRENHARYRRAFAASFSEKSMQRQQPLIRGYVNSLIKGLHERGSEGAQDLTQWFNWTSFDVIGALTFGESFGCLENQKLHPWVKAIFDAAKNIAMTAAIRQVGLGGLIKYLVPKKAQQGRVLHQKFSEDKVRARMALGTDQGDFLDSVLEKNGKDTGMTFDELASTSSLLVLAGSETTATLLSGVCYQLCTHPDTLQKAVNEVRSTFESADEIDLYSSARLSYLIACLNETMRIYPPVPNQPPREAPPGGGVIDGRSIPAKTIIYVSQYVMNHLETLWAKPEEFHPERFFKNASDVPEEFRNDNHAVFQPFSVGPRNCIGKNLAYAEMRMILTRVLFDFDLELDERSKDWTTAQKAYKIWEKPPLWMKITPRK</sequence>
<feature type="transmembrane region" description="Helical" evidence="14">
    <location>
        <begin position="16"/>
        <end position="39"/>
    </location>
</feature>
<protein>
    <submittedName>
        <fullName evidence="15">Cytochrome P450 ClCP1</fullName>
    </submittedName>
</protein>
<dbReference type="Gene3D" id="1.10.630.10">
    <property type="entry name" value="Cytochrome P450"/>
    <property type="match status" value="1"/>
</dbReference>
<evidence type="ECO:0000256" key="2">
    <source>
        <dbReference type="ARBA" id="ARBA00004167"/>
    </source>
</evidence>
<dbReference type="OrthoDB" id="1470350at2759"/>
<keyword evidence="11 14" id="KW-0472">Membrane</keyword>
<dbReference type="PANTHER" id="PTHR24305">
    <property type="entry name" value="CYTOCHROME P450"/>
    <property type="match status" value="1"/>
</dbReference>
<dbReference type="FunFam" id="1.10.630.10:FF:000047">
    <property type="entry name" value="Cytochrome P450 monooxygenase"/>
    <property type="match status" value="1"/>
</dbReference>
<evidence type="ECO:0000256" key="6">
    <source>
        <dbReference type="ARBA" id="ARBA00022723"/>
    </source>
</evidence>
<dbReference type="InterPro" id="IPR050121">
    <property type="entry name" value="Cytochrome_P450_monoxygenase"/>
</dbReference>
<evidence type="ECO:0000256" key="8">
    <source>
        <dbReference type="ARBA" id="ARBA00023002"/>
    </source>
</evidence>
<evidence type="ECO:0000256" key="11">
    <source>
        <dbReference type="ARBA" id="ARBA00023136"/>
    </source>
</evidence>
<evidence type="ECO:0000256" key="1">
    <source>
        <dbReference type="ARBA" id="ARBA00001971"/>
    </source>
</evidence>
<keyword evidence="7 14" id="KW-1133">Transmembrane helix</keyword>
<keyword evidence="10 13" id="KW-0503">Monooxygenase</keyword>
<name>A0A6A6U357_9PEZI</name>
<dbReference type="AlphaFoldDB" id="A0A6A6U357"/>
<evidence type="ECO:0000313" key="16">
    <source>
        <dbReference type="Proteomes" id="UP000799302"/>
    </source>
</evidence>
<dbReference type="EMBL" id="MU004240">
    <property type="protein sequence ID" value="KAF2665384.1"/>
    <property type="molecule type" value="Genomic_DNA"/>
</dbReference>
<comment type="cofactor">
    <cofactor evidence="1 12">
        <name>heme</name>
        <dbReference type="ChEBI" id="CHEBI:30413"/>
    </cofactor>
</comment>
<organism evidence="15 16">
    <name type="scientific">Microthyrium microscopicum</name>
    <dbReference type="NCBI Taxonomy" id="703497"/>
    <lineage>
        <taxon>Eukaryota</taxon>
        <taxon>Fungi</taxon>
        <taxon>Dikarya</taxon>
        <taxon>Ascomycota</taxon>
        <taxon>Pezizomycotina</taxon>
        <taxon>Dothideomycetes</taxon>
        <taxon>Dothideomycetes incertae sedis</taxon>
        <taxon>Microthyriales</taxon>
        <taxon>Microthyriaceae</taxon>
        <taxon>Microthyrium</taxon>
    </lineage>
</organism>
<dbReference type="InterPro" id="IPR036396">
    <property type="entry name" value="Cyt_P450_sf"/>
</dbReference>
<proteinExistence type="inferred from homology"/>
<dbReference type="GO" id="GO:0016705">
    <property type="term" value="F:oxidoreductase activity, acting on paired donors, with incorporation or reduction of molecular oxygen"/>
    <property type="evidence" value="ECO:0007669"/>
    <property type="project" value="InterPro"/>
</dbReference>
<evidence type="ECO:0000256" key="7">
    <source>
        <dbReference type="ARBA" id="ARBA00022989"/>
    </source>
</evidence>
<dbReference type="GO" id="GO:0004497">
    <property type="term" value="F:monooxygenase activity"/>
    <property type="evidence" value="ECO:0007669"/>
    <property type="project" value="UniProtKB-KW"/>
</dbReference>
<feature type="binding site" description="axial binding residue" evidence="12">
    <location>
        <position position="449"/>
    </location>
    <ligand>
        <name>heme</name>
        <dbReference type="ChEBI" id="CHEBI:30413"/>
    </ligand>
    <ligandPart>
        <name>Fe</name>
        <dbReference type="ChEBI" id="CHEBI:18248"/>
    </ligandPart>
</feature>
<keyword evidence="6 12" id="KW-0479">Metal-binding</keyword>
<keyword evidence="4 12" id="KW-0349">Heme</keyword>
<evidence type="ECO:0000256" key="12">
    <source>
        <dbReference type="PIRSR" id="PIRSR602401-1"/>
    </source>
</evidence>
<dbReference type="InterPro" id="IPR001128">
    <property type="entry name" value="Cyt_P450"/>
</dbReference>
<dbReference type="Pfam" id="PF00067">
    <property type="entry name" value="p450"/>
    <property type="match status" value="1"/>
</dbReference>
<dbReference type="SUPFAM" id="SSF48264">
    <property type="entry name" value="Cytochrome P450"/>
    <property type="match status" value="1"/>
</dbReference>
<dbReference type="Proteomes" id="UP000799302">
    <property type="component" value="Unassembled WGS sequence"/>
</dbReference>
<evidence type="ECO:0000256" key="14">
    <source>
        <dbReference type="SAM" id="Phobius"/>
    </source>
</evidence>
<accession>A0A6A6U357</accession>
<evidence type="ECO:0000256" key="10">
    <source>
        <dbReference type="ARBA" id="ARBA00023033"/>
    </source>
</evidence>
<comment type="subcellular location">
    <subcellularLocation>
        <location evidence="2">Membrane</location>
        <topology evidence="2">Single-pass membrane protein</topology>
    </subcellularLocation>
</comment>
<evidence type="ECO:0000256" key="9">
    <source>
        <dbReference type="ARBA" id="ARBA00023004"/>
    </source>
</evidence>
<evidence type="ECO:0000256" key="4">
    <source>
        <dbReference type="ARBA" id="ARBA00022617"/>
    </source>
</evidence>
<keyword evidence="16" id="KW-1185">Reference proteome</keyword>
<dbReference type="PRINTS" id="PR00463">
    <property type="entry name" value="EP450I"/>
</dbReference>
<gene>
    <name evidence="15" type="ORF">BT63DRAFT_434243</name>
</gene>